<dbReference type="RefSeq" id="WP_407031718.1">
    <property type="nucleotide sequence ID" value="NZ_JAQGEF010000012.1"/>
</dbReference>
<sequence length="152" mass="17703">MKRYVYLFIISVSVIFFSCDNCRYLECAVSNLAINISLTEKLTGKDLLFGPDAKYDAENVIFYSVENRDTILHSKDIFKFPKTNYDTIIQVSLLKNSEKVYVQWEAGKVDSFDISYQSYRSRCCGVLTGIQTLLYNKVNTHYKEYYLTELTE</sequence>
<accession>A0ABT4UKL5</accession>
<evidence type="ECO:0000313" key="2">
    <source>
        <dbReference type="Proteomes" id="UP001210231"/>
    </source>
</evidence>
<protein>
    <recommendedName>
        <fullName evidence="3">Lipoprotein</fullName>
    </recommendedName>
</protein>
<keyword evidence="2" id="KW-1185">Reference proteome</keyword>
<gene>
    <name evidence="1" type="ORF">O3P16_11275</name>
</gene>
<reference evidence="1 2" key="1">
    <citation type="submission" date="2022-12" db="EMBL/GenBank/DDBJ databases">
        <title>Chitinophagaceae gen. sp. nov., a new member of the family Chitinophagaceae, isolated from soil in a chemical factory.</title>
        <authorList>
            <person name="Ke Z."/>
        </authorList>
    </citation>
    <scope>NUCLEOTIDE SEQUENCE [LARGE SCALE GENOMIC DNA]</scope>
    <source>
        <strain evidence="1 2">LY-5</strain>
    </source>
</reference>
<dbReference type="PROSITE" id="PS51257">
    <property type="entry name" value="PROKAR_LIPOPROTEIN"/>
    <property type="match status" value="1"/>
</dbReference>
<name>A0ABT4UKL5_9BACT</name>
<organism evidence="1 2">
    <name type="scientific">Polluticaenibacter yanchengensis</name>
    <dbReference type="NCBI Taxonomy" id="3014562"/>
    <lineage>
        <taxon>Bacteria</taxon>
        <taxon>Pseudomonadati</taxon>
        <taxon>Bacteroidota</taxon>
        <taxon>Chitinophagia</taxon>
        <taxon>Chitinophagales</taxon>
        <taxon>Chitinophagaceae</taxon>
        <taxon>Polluticaenibacter</taxon>
    </lineage>
</organism>
<dbReference type="EMBL" id="JAQGEF010000012">
    <property type="protein sequence ID" value="MDA3615392.1"/>
    <property type="molecule type" value="Genomic_DNA"/>
</dbReference>
<evidence type="ECO:0008006" key="3">
    <source>
        <dbReference type="Google" id="ProtNLM"/>
    </source>
</evidence>
<comment type="caution">
    <text evidence="1">The sequence shown here is derived from an EMBL/GenBank/DDBJ whole genome shotgun (WGS) entry which is preliminary data.</text>
</comment>
<proteinExistence type="predicted"/>
<evidence type="ECO:0000313" key="1">
    <source>
        <dbReference type="EMBL" id="MDA3615392.1"/>
    </source>
</evidence>
<dbReference type="Proteomes" id="UP001210231">
    <property type="component" value="Unassembled WGS sequence"/>
</dbReference>